<dbReference type="KEGG" id="scm:SCHCO_01187514"/>
<dbReference type="HOGENOM" id="CLU_1182643_0_0_1"/>
<feature type="compositionally biased region" description="Polar residues" evidence="1">
    <location>
        <begin position="135"/>
        <end position="148"/>
    </location>
</feature>
<evidence type="ECO:0000313" key="3">
    <source>
        <dbReference type="Proteomes" id="UP000007431"/>
    </source>
</evidence>
<evidence type="ECO:0000256" key="1">
    <source>
        <dbReference type="SAM" id="MobiDB-lite"/>
    </source>
</evidence>
<dbReference type="GeneID" id="9594633"/>
<protein>
    <submittedName>
        <fullName evidence="2">Expressed protein</fullName>
    </submittedName>
</protein>
<feature type="region of interest" description="Disordered" evidence="1">
    <location>
        <begin position="125"/>
        <end position="186"/>
    </location>
</feature>
<dbReference type="Proteomes" id="UP000007431">
    <property type="component" value="Unassembled WGS sequence"/>
</dbReference>
<dbReference type="EMBL" id="GL377303">
    <property type="protein sequence ID" value="EFJ01278.1"/>
    <property type="molecule type" value="Genomic_DNA"/>
</dbReference>
<dbReference type="OrthoDB" id="10549319at2759"/>
<reference evidence="2 3" key="1">
    <citation type="journal article" date="2010" name="Nat. Biotechnol.">
        <title>Genome sequence of the model mushroom Schizophyllum commune.</title>
        <authorList>
            <person name="Ohm R.A."/>
            <person name="de Jong J.F."/>
            <person name="Lugones L.G."/>
            <person name="Aerts A."/>
            <person name="Kothe E."/>
            <person name="Stajich J.E."/>
            <person name="de Vries R.P."/>
            <person name="Record E."/>
            <person name="Levasseur A."/>
            <person name="Baker S.E."/>
            <person name="Bartholomew K.A."/>
            <person name="Coutinho P.M."/>
            <person name="Erdmann S."/>
            <person name="Fowler T.J."/>
            <person name="Gathman A.C."/>
            <person name="Lombard V."/>
            <person name="Henrissat B."/>
            <person name="Knabe N."/>
            <person name="Kuees U."/>
            <person name="Lilly W.W."/>
            <person name="Lindquist E."/>
            <person name="Lucas S."/>
            <person name="Magnuson J.K."/>
            <person name="Piumi F."/>
            <person name="Raudaskoski M."/>
            <person name="Salamov A."/>
            <person name="Schmutz J."/>
            <person name="Schwarze F.W.M.R."/>
            <person name="vanKuyk P.A."/>
            <person name="Horton J.S."/>
            <person name="Grigoriev I.V."/>
            <person name="Woesten H.A.B."/>
        </authorList>
    </citation>
    <scope>NUCLEOTIDE SEQUENCE [LARGE SCALE GENOMIC DNA]</scope>
    <source>
        <strain evidence="3">H4-8 / FGSC 9210</strain>
    </source>
</reference>
<feature type="compositionally biased region" description="Low complexity" evidence="1">
    <location>
        <begin position="40"/>
        <end position="91"/>
    </location>
</feature>
<feature type="non-terminal residue" evidence="2">
    <location>
        <position position="235"/>
    </location>
</feature>
<organism evidence="3">
    <name type="scientific">Schizophyllum commune (strain H4-8 / FGSC 9210)</name>
    <name type="common">Split gill fungus</name>
    <dbReference type="NCBI Taxonomy" id="578458"/>
    <lineage>
        <taxon>Eukaryota</taxon>
        <taxon>Fungi</taxon>
        <taxon>Dikarya</taxon>
        <taxon>Basidiomycota</taxon>
        <taxon>Agaricomycotina</taxon>
        <taxon>Agaricomycetes</taxon>
        <taxon>Agaricomycetidae</taxon>
        <taxon>Agaricales</taxon>
        <taxon>Schizophyllaceae</taxon>
        <taxon>Schizophyllum</taxon>
    </lineage>
</organism>
<keyword evidence="3" id="KW-1185">Reference proteome</keyword>
<feature type="compositionally biased region" description="Polar residues" evidence="1">
    <location>
        <begin position="1"/>
        <end position="14"/>
    </location>
</feature>
<dbReference type="VEuPathDB" id="FungiDB:SCHCODRAFT_01187514"/>
<feature type="compositionally biased region" description="Low complexity" evidence="1">
    <location>
        <begin position="15"/>
        <end position="27"/>
    </location>
</feature>
<dbReference type="AlphaFoldDB" id="D8PTA1"/>
<feature type="region of interest" description="Disordered" evidence="1">
    <location>
        <begin position="1"/>
        <end position="91"/>
    </location>
</feature>
<dbReference type="InParanoid" id="D8PTA1"/>
<gene>
    <name evidence="2" type="ORF">SCHCODRAFT_84623</name>
</gene>
<proteinExistence type="predicted"/>
<evidence type="ECO:0000313" key="2">
    <source>
        <dbReference type="EMBL" id="EFJ01278.1"/>
    </source>
</evidence>
<sequence>MASQRIYSLLSTGGPSHPASSSSPRRPYLAESAEGRNVHLPLSASTSSLPAHFSPSTNLLPSTSTPSIRASFPRAPSACAPSLPSALSSPPSLEPLELHPFEPALYANPQRSTARALAAVLPLPNSTSIRHDSPSSRTPRSYPASTSAVDDFPDVVTSPNDWGPFLPSPSSDARHDQHARSNPSVLLPPSFKFMSDELQALSSTQPHCDRLSNLAWDVRGPNLDSIPLMPRIVYW</sequence>
<accession>D8PTA1</accession>
<name>D8PTA1_SCHCM</name>